<sequence>MQSWRRLAGDAITFAQHQTREHERRLPQLVEQAAITQRSFDSLQSSSEKLARGGARLAETFSALCEGAKFISNLSSRLTSSSKAAEDTAAVLKTPENGVSL</sequence>
<accession>A0A4U5PJT5</accession>
<protein>
    <submittedName>
        <fullName evidence="2">Uncharacterized protein</fullName>
    </submittedName>
</protein>
<name>A0A4U5PJT5_STECR</name>
<reference evidence="2 3" key="2">
    <citation type="journal article" date="2019" name="G3 (Bethesda)">
        <title>Hybrid Assembly of the Genome of the Entomopathogenic Nematode Steinernema carpocapsae Identifies the X-Chromosome.</title>
        <authorList>
            <person name="Serra L."/>
            <person name="Macchietto M."/>
            <person name="Macias-Munoz A."/>
            <person name="McGill C.J."/>
            <person name="Rodriguez I.M."/>
            <person name="Rodriguez B."/>
            <person name="Murad R."/>
            <person name="Mortazavi A."/>
        </authorList>
    </citation>
    <scope>NUCLEOTIDE SEQUENCE [LARGE SCALE GENOMIC DNA]</scope>
    <source>
        <strain evidence="2 3">ALL</strain>
    </source>
</reference>
<reference evidence="2 3" key="1">
    <citation type="journal article" date="2015" name="Genome Biol.">
        <title>Comparative genomics of Steinernema reveals deeply conserved gene regulatory networks.</title>
        <authorList>
            <person name="Dillman A.R."/>
            <person name="Macchietto M."/>
            <person name="Porter C.F."/>
            <person name="Rogers A."/>
            <person name="Williams B."/>
            <person name="Antoshechkin I."/>
            <person name="Lee M.M."/>
            <person name="Goodwin Z."/>
            <person name="Lu X."/>
            <person name="Lewis E.E."/>
            <person name="Goodrich-Blair H."/>
            <person name="Stock S.P."/>
            <person name="Adams B.J."/>
            <person name="Sternberg P.W."/>
            <person name="Mortazavi A."/>
        </authorList>
    </citation>
    <scope>NUCLEOTIDE SEQUENCE [LARGE SCALE GENOMIC DNA]</scope>
    <source>
        <strain evidence="2 3">ALL</strain>
    </source>
</reference>
<evidence type="ECO:0000256" key="1">
    <source>
        <dbReference type="SAM" id="MobiDB-lite"/>
    </source>
</evidence>
<dbReference type="Proteomes" id="UP000298663">
    <property type="component" value="Unassembled WGS sequence"/>
</dbReference>
<feature type="region of interest" description="Disordered" evidence="1">
    <location>
        <begin position="80"/>
        <end position="101"/>
    </location>
</feature>
<proteinExistence type="predicted"/>
<gene>
    <name evidence="2" type="ORF">L596_010693</name>
</gene>
<dbReference type="AlphaFoldDB" id="A0A4U5PJT5"/>
<comment type="caution">
    <text evidence="2">The sequence shown here is derived from an EMBL/GenBank/DDBJ whole genome shotgun (WGS) entry which is preliminary data.</text>
</comment>
<dbReference type="EMBL" id="AZBU02000002">
    <property type="protein sequence ID" value="TKR96711.1"/>
    <property type="molecule type" value="Genomic_DNA"/>
</dbReference>
<evidence type="ECO:0000313" key="2">
    <source>
        <dbReference type="EMBL" id="TKR96711.1"/>
    </source>
</evidence>
<evidence type="ECO:0000313" key="3">
    <source>
        <dbReference type="Proteomes" id="UP000298663"/>
    </source>
</evidence>
<organism evidence="2 3">
    <name type="scientific">Steinernema carpocapsae</name>
    <name type="common">Entomopathogenic nematode</name>
    <dbReference type="NCBI Taxonomy" id="34508"/>
    <lineage>
        <taxon>Eukaryota</taxon>
        <taxon>Metazoa</taxon>
        <taxon>Ecdysozoa</taxon>
        <taxon>Nematoda</taxon>
        <taxon>Chromadorea</taxon>
        <taxon>Rhabditida</taxon>
        <taxon>Tylenchina</taxon>
        <taxon>Panagrolaimomorpha</taxon>
        <taxon>Strongyloidoidea</taxon>
        <taxon>Steinernematidae</taxon>
        <taxon>Steinernema</taxon>
    </lineage>
</organism>
<keyword evidence="3" id="KW-1185">Reference proteome</keyword>